<dbReference type="InterPro" id="IPR002893">
    <property type="entry name" value="Znf_MYND"/>
</dbReference>
<dbReference type="SUPFAM" id="SSF144232">
    <property type="entry name" value="HIT/MYND zinc finger-like"/>
    <property type="match status" value="1"/>
</dbReference>
<evidence type="ECO:0000313" key="6">
    <source>
        <dbReference type="Ensembl" id="ENSMALP00000000427.1"/>
    </source>
</evidence>
<dbReference type="PROSITE" id="PS01360">
    <property type="entry name" value="ZF_MYND_1"/>
    <property type="match status" value="1"/>
</dbReference>
<dbReference type="PANTHER" id="PTHR46920">
    <property type="match status" value="1"/>
</dbReference>
<dbReference type="Proteomes" id="UP000261600">
    <property type="component" value="Unplaced"/>
</dbReference>
<dbReference type="Gene3D" id="6.10.140.2220">
    <property type="match status" value="1"/>
</dbReference>
<dbReference type="PANTHER" id="PTHR46920:SF3">
    <property type="entry name" value="MYND-TYPE DOMAIN-CONTAINING PROTEIN"/>
    <property type="match status" value="1"/>
</dbReference>
<evidence type="ECO:0000256" key="3">
    <source>
        <dbReference type="ARBA" id="ARBA00022833"/>
    </source>
</evidence>
<dbReference type="InterPro" id="IPR046824">
    <property type="entry name" value="Mss51-like_C"/>
</dbReference>
<name>A0A3Q3IAD3_MONAL</name>
<reference evidence="6" key="2">
    <citation type="submission" date="2025-09" db="UniProtKB">
        <authorList>
            <consortium name="Ensembl"/>
        </authorList>
    </citation>
    <scope>IDENTIFICATION</scope>
</reference>
<sequence length="387" mass="44137">MKCVILIRAAVEGKSKGISFHNFKEMFQKMEETFKFCTGCSKLPEHLTEGQTLKRCAKCLNVYYCTKECQQKDWPQHKKVCKILRLVAIDRLVEWLMFTGNLPFPTGKWSKTATEVKSWDDWLPMQRDLTACLDAILSGGNMAILWKNVSRPRPDDTDLRQSLWRIQSEFLSRVLTVGMAMQHFGLDPYAKPLTIHLAGASHSETMGARLTDYDELNSMFPGHQGIEVVMVGPEVVDGPIVRTPLTAFGPKQKVYISAYKGLYHQFWEDVVEKEEAAKPDLVVGFHPGFHANQGLVEGWLPTLLLLRDYNIPSFFTMYSEMELKYSLQILLELEMHIRDSGSNPFSSQKPEQVQACPNKTPVYCNSHYVCFQGLLPRENFEEPGPDS</sequence>
<keyword evidence="7" id="KW-1185">Reference proteome</keyword>
<dbReference type="InterPro" id="IPR052839">
    <property type="entry name" value="Mito_gene_expr_regulator"/>
</dbReference>
<proteinExistence type="predicted"/>
<keyword evidence="3" id="KW-0862">Zinc</keyword>
<evidence type="ECO:0000256" key="4">
    <source>
        <dbReference type="PROSITE-ProRule" id="PRU00134"/>
    </source>
</evidence>
<evidence type="ECO:0000313" key="7">
    <source>
        <dbReference type="Proteomes" id="UP000261600"/>
    </source>
</evidence>
<accession>A0A3Q3IAD3</accession>
<evidence type="ECO:0000259" key="5">
    <source>
        <dbReference type="PROSITE" id="PS50865"/>
    </source>
</evidence>
<dbReference type="Pfam" id="PF01753">
    <property type="entry name" value="zf-MYND"/>
    <property type="match status" value="1"/>
</dbReference>
<feature type="domain" description="MYND-type" evidence="5">
    <location>
        <begin position="37"/>
        <end position="81"/>
    </location>
</feature>
<evidence type="ECO:0000256" key="2">
    <source>
        <dbReference type="ARBA" id="ARBA00022771"/>
    </source>
</evidence>
<dbReference type="PROSITE" id="PS50865">
    <property type="entry name" value="ZF_MYND_2"/>
    <property type="match status" value="1"/>
</dbReference>
<keyword evidence="2 4" id="KW-0863">Zinc-finger</keyword>
<dbReference type="GO" id="GO:0008270">
    <property type="term" value="F:zinc ion binding"/>
    <property type="evidence" value="ECO:0007669"/>
    <property type="project" value="UniProtKB-KW"/>
</dbReference>
<dbReference type="Pfam" id="PF20179">
    <property type="entry name" value="MSS51_C"/>
    <property type="match status" value="1"/>
</dbReference>
<reference evidence="6" key="1">
    <citation type="submission" date="2025-08" db="UniProtKB">
        <authorList>
            <consortium name="Ensembl"/>
        </authorList>
    </citation>
    <scope>IDENTIFICATION</scope>
</reference>
<dbReference type="AlphaFoldDB" id="A0A3Q3IAD3"/>
<evidence type="ECO:0000256" key="1">
    <source>
        <dbReference type="ARBA" id="ARBA00022723"/>
    </source>
</evidence>
<keyword evidence="1" id="KW-0479">Metal-binding</keyword>
<dbReference type="Ensembl" id="ENSMALT00000000462.1">
    <property type="protein sequence ID" value="ENSMALP00000000427.1"/>
    <property type="gene ID" value="ENSMALG00000000356.1"/>
</dbReference>
<organism evidence="6 7">
    <name type="scientific">Monopterus albus</name>
    <name type="common">Swamp eel</name>
    <dbReference type="NCBI Taxonomy" id="43700"/>
    <lineage>
        <taxon>Eukaryota</taxon>
        <taxon>Metazoa</taxon>
        <taxon>Chordata</taxon>
        <taxon>Craniata</taxon>
        <taxon>Vertebrata</taxon>
        <taxon>Euteleostomi</taxon>
        <taxon>Actinopterygii</taxon>
        <taxon>Neopterygii</taxon>
        <taxon>Teleostei</taxon>
        <taxon>Neoteleostei</taxon>
        <taxon>Acanthomorphata</taxon>
        <taxon>Anabantaria</taxon>
        <taxon>Synbranchiformes</taxon>
        <taxon>Synbranchidae</taxon>
        <taxon>Monopterus</taxon>
    </lineage>
</organism>
<dbReference type="STRING" id="43700.ENSMALP00000000427"/>
<protein>
    <recommendedName>
        <fullName evidence="5">MYND-type domain-containing protein</fullName>
    </recommendedName>
</protein>